<keyword evidence="3 9" id="KW-0813">Transport</keyword>
<dbReference type="PANTHER" id="PTHR30588">
    <property type="entry name" value="BRANCHED-CHAIN AMINO ACID TRANSPORT SYSTEM 2 CARRIER PROTEIN"/>
    <property type="match status" value="1"/>
</dbReference>
<proteinExistence type="inferred from homology"/>
<dbReference type="GO" id="GO:0005886">
    <property type="term" value="C:plasma membrane"/>
    <property type="evidence" value="ECO:0007669"/>
    <property type="project" value="UniProtKB-SubCell"/>
</dbReference>
<feature type="transmembrane region" description="Helical" evidence="9">
    <location>
        <begin position="81"/>
        <end position="100"/>
    </location>
</feature>
<evidence type="ECO:0000256" key="9">
    <source>
        <dbReference type="RuleBase" id="RU362122"/>
    </source>
</evidence>
<evidence type="ECO:0000256" key="4">
    <source>
        <dbReference type="ARBA" id="ARBA00022475"/>
    </source>
</evidence>
<dbReference type="eggNOG" id="COG1114">
    <property type="taxonomic scope" value="Bacteria"/>
</dbReference>
<comment type="subcellular location">
    <subcellularLocation>
        <location evidence="1 9">Cell membrane</location>
        <topology evidence="1 9">Multi-pass membrane protein</topology>
    </subcellularLocation>
</comment>
<evidence type="ECO:0000256" key="5">
    <source>
        <dbReference type="ARBA" id="ARBA00022692"/>
    </source>
</evidence>
<keyword evidence="4" id="KW-1003">Cell membrane</keyword>
<dbReference type="GO" id="GO:0015820">
    <property type="term" value="P:L-leucine transport"/>
    <property type="evidence" value="ECO:0007669"/>
    <property type="project" value="TreeGrafter"/>
</dbReference>
<evidence type="ECO:0000256" key="2">
    <source>
        <dbReference type="ARBA" id="ARBA00008540"/>
    </source>
</evidence>
<reference evidence="10 11" key="1">
    <citation type="journal article" date="2014" name="Genome Announc.">
        <title>Draft Genome Sequence of the Boron-Tolerant and Moderately Halotolerant Bacterium Gracilibacillus boraciitolerans JCM 21714T.</title>
        <authorList>
            <person name="Ahmed I."/>
            <person name="Oshima K."/>
            <person name="Suda W."/>
            <person name="Kitamura K."/>
            <person name="Iida T."/>
            <person name="Ohmori Y."/>
            <person name="Fujiwara T."/>
            <person name="Hattori M."/>
            <person name="Ohkuma M."/>
        </authorList>
    </citation>
    <scope>NUCLEOTIDE SEQUENCE [LARGE SCALE GENOMIC DNA]</scope>
    <source>
        <strain evidence="10 11">JCM 21714</strain>
    </source>
</reference>
<accession>W4VJE3</accession>
<evidence type="ECO:0000256" key="6">
    <source>
        <dbReference type="ARBA" id="ARBA00022970"/>
    </source>
</evidence>
<feature type="transmembrane region" description="Helical" evidence="9">
    <location>
        <begin position="40"/>
        <end position="60"/>
    </location>
</feature>
<comment type="caution">
    <text evidence="10">The sequence shown here is derived from an EMBL/GenBank/DDBJ whole genome shotgun (WGS) entry which is preliminary data.</text>
</comment>
<feature type="transmembrane region" description="Helical" evidence="9">
    <location>
        <begin position="7"/>
        <end position="28"/>
    </location>
</feature>
<dbReference type="GO" id="GO:0015190">
    <property type="term" value="F:L-leucine transmembrane transporter activity"/>
    <property type="evidence" value="ECO:0007669"/>
    <property type="project" value="TreeGrafter"/>
</dbReference>
<dbReference type="GO" id="GO:0005304">
    <property type="term" value="F:L-valine transmembrane transporter activity"/>
    <property type="evidence" value="ECO:0007669"/>
    <property type="project" value="TreeGrafter"/>
</dbReference>
<dbReference type="InterPro" id="IPR004685">
    <property type="entry name" value="Brnchd-chn_aa_trnsp_Livcs"/>
</dbReference>
<dbReference type="GO" id="GO:0015188">
    <property type="term" value="F:L-isoleucine transmembrane transporter activity"/>
    <property type="evidence" value="ECO:0007669"/>
    <property type="project" value="TreeGrafter"/>
</dbReference>
<keyword evidence="7 9" id="KW-1133">Transmembrane helix</keyword>
<protein>
    <recommendedName>
        <fullName evidence="9">Branched-chain amino acid transport system carrier protein</fullName>
    </recommendedName>
</protein>
<dbReference type="Proteomes" id="UP000019102">
    <property type="component" value="Unassembled WGS sequence"/>
</dbReference>
<dbReference type="GO" id="GO:0015818">
    <property type="term" value="P:isoleucine transport"/>
    <property type="evidence" value="ECO:0007669"/>
    <property type="project" value="TreeGrafter"/>
</dbReference>
<name>W4VJE3_9BACI</name>
<keyword evidence="6 9" id="KW-0029">Amino-acid transport</keyword>
<organism evidence="10 11">
    <name type="scientific">Gracilibacillus boraciitolerans JCM 21714</name>
    <dbReference type="NCBI Taxonomy" id="1298598"/>
    <lineage>
        <taxon>Bacteria</taxon>
        <taxon>Bacillati</taxon>
        <taxon>Bacillota</taxon>
        <taxon>Bacilli</taxon>
        <taxon>Bacillales</taxon>
        <taxon>Bacillaceae</taxon>
        <taxon>Gracilibacillus</taxon>
    </lineage>
</organism>
<comment type="function">
    <text evidence="9">Component of the transport system for branched-chain amino acids.</text>
</comment>
<feature type="transmembrane region" description="Helical" evidence="9">
    <location>
        <begin position="120"/>
        <end position="141"/>
    </location>
</feature>
<keyword evidence="8 9" id="KW-0472">Membrane</keyword>
<dbReference type="PANTHER" id="PTHR30588:SF0">
    <property type="entry name" value="BRANCHED-CHAIN AMINO ACID PERMEASE BRNQ"/>
    <property type="match status" value="1"/>
</dbReference>
<keyword evidence="5 9" id="KW-0812">Transmembrane</keyword>
<evidence type="ECO:0000313" key="11">
    <source>
        <dbReference type="Proteomes" id="UP000019102"/>
    </source>
</evidence>
<comment type="caution">
    <text evidence="9">Lacks conserved residue(s) required for the propagation of feature annotation.</text>
</comment>
<dbReference type="STRING" id="1298598.JCM21714_2350"/>
<evidence type="ECO:0000313" key="10">
    <source>
        <dbReference type="EMBL" id="GAE93281.1"/>
    </source>
</evidence>
<keyword evidence="11" id="KW-1185">Reference proteome</keyword>
<evidence type="ECO:0000256" key="8">
    <source>
        <dbReference type="ARBA" id="ARBA00023136"/>
    </source>
</evidence>
<gene>
    <name evidence="10" type="ORF">JCM21714_2350</name>
</gene>
<dbReference type="AlphaFoldDB" id="W4VJE3"/>
<evidence type="ECO:0000256" key="3">
    <source>
        <dbReference type="ARBA" id="ARBA00022448"/>
    </source>
</evidence>
<evidence type="ECO:0000256" key="7">
    <source>
        <dbReference type="ARBA" id="ARBA00022989"/>
    </source>
</evidence>
<evidence type="ECO:0000256" key="1">
    <source>
        <dbReference type="ARBA" id="ARBA00004651"/>
    </source>
</evidence>
<dbReference type="EMBL" id="BAVS01000011">
    <property type="protein sequence ID" value="GAE93281.1"/>
    <property type="molecule type" value="Genomic_DNA"/>
</dbReference>
<dbReference type="Pfam" id="PF05525">
    <property type="entry name" value="Branch_AA_trans"/>
    <property type="match status" value="1"/>
</dbReference>
<comment type="similarity">
    <text evidence="2 9">Belongs to the branched chain amino acid transporter family.</text>
</comment>
<sequence length="145" mass="15577">MSSKKSISTITVGFMLFALFFGAGNLIFPPLLGQASGDHLLFANLGFIFTGVGLPVLAVLALAVSGKSNLQSLASQVSPPVYGLIFTIVLYLTIGPLFALPRTNTVAYEIGIAPFFKNFSSNWTLLIFTVLFFGLTLYFSLQAKN</sequence>